<feature type="transmembrane region" description="Helical" evidence="1">
    <location>
        <begin position="46"/>
        <end position="66"/>
    </location>
</feature>
<proteinExistence type="predicted"/>
<accession>A0ABU5BZI3</accession>
<keyword evidence="1" id="KW-0472">Membrane</keyword>
<feature type="transmembrane region" description="Helical" evidence="1">
    <location>
        <begin position="7"/>
        <end position="26"/>
    </location>
</feature>
<evidence type="ECO:0000256" key="1">
    <source>
        <dbReference type="SAM" id="Phobius"/>
    </source>
</evidence>
<sequence length="228" mass="26094">MITRIKNFFFSPYSVFLIFLFFLWKLVDYADKESLLDKEFFDGNLLPELIGFGLEGLLFVGLLAVYNSMKEKDRIRAVHFRLSDAVGLFAKGVSFHVKDKGLLNAENLSGLYRGLDGRQGFAYDAVTTTLYYLHGNISEKGEELSLNYMKSIYLPIIDHAEFSKARLDELLVLASSMSISYLDHFNRLRQTLDELISLKDGFEENYLQNSAKAFLSVQKYNKVAAQFV</sequence>
<comment type="caution">
    <text evidence="2">The sequence shown here is derived from an EMBL/GenBank/DDBJ whole genome shotgun (WGS) entry which is preliminary data.</text>
</comment>
<keyword evidence="3" id="KW-1185">Reference proteome</keyword>
<dbReference type="EMBL" id="JAVRDO010000006">
    <property type="protein sequence ID" value="MDX9688076.1"/>
    <property type="molecule type" value="Genomic_DNA"/>
</dbReference>
<protein>
    <submittedName>
        <fullName evidence="2">Uncharacterized protein</fullName>
    </submittedName>
</protein>
<gene>
    <name evidence="2" type="ORF">RED13_002521</name>
</gene>
<name>A0ABU5BZI3_9GAMM</name>
<reference evidence="3" key="1">
    <citation type="submission" date="2023-07" db="EMBL/GenBank/DDBJ databases">
        <authorList>
            <person name="de Witt J."/>
        </authorList>
    </citation>
    <scope>NUCLEOTIDE SEQUENCE [LARGE SCALE GENOMIC DNA]</scope>
    <source>
        <strain evidence="3">FZJ</strain>
    </source>
</reference>
<dbReference type="Proteomes" id="UP001281217">
    <property type="component" value="Unassembled WGS sequence"/>
</dbReference>
<dbReference type="RefSeq" id="WP_320331623.1">
    <property type="nucleotide sequence ID" value="NZ_JAVRDO010000006.1"/>
</dbReference>
<evidence type="ECO:0000313" key="3">
    <source>
        <dbReference type="Proteomes" id="UP001281217"/>
    </source>
</evidence>
<keyword evidence="1" id="KW-0812">Transmembrane</keyword>
<evidence type="ECO:0000313" key="2">
    <source>
        <dbReference type="EMBL" id="MDX9688076.1"/>
    </source>
</evidence>
<keyword evidence="1" id="KW-1133">Transmembrane helix</keyword>
<organism evidence="2 3">
    <name type="scientific">Halopseudomonas formosensis</name>
    <dbReference type="NCBI Taxonomy" id="1002526"/>
    <lineage>
        <taxon>Bacteria</taxon>
        <taxon>Pseudomonadati</taxon>
        <taxon>Pseudomonadota</taxon>
        <taxon>Gammaproteobacteria</taxon>
        <taxon>Pseudomonadales</taxon>
        <taxon>Pseudomonadaceae</taxon>
        <taxon>Halopseudomonas</taxon>
    </lineage>
</organism>